<evidence type="ECO:0000256" key="8">
    <source>
        <dbReference type="ARBA" id="ARBA00023136"/>
    </source>
</evidence>
<keyword evidence="6 9" id="KW-0378">Hydrolase</keyword>
<keyword evidence="8 9" id="KW-0472">Membrane</keyword>
<evidence type="ECO:0000256" key="5">
    <source>
        <dbReference type="ARBA" id="ARBA00022723"/>
    </source>
</evidence>
<feature type="binding site" evidence="9">
    <location>
        <position position="86"/>
    </location>
    <ligand>
        <name>Mg(2+)</name>
        <dbReference type="ChEBI" id="CHEBI:18420"/>
        <label>1</label>
    </ligand>
</feature>
<comment type="catalytic activity">
    <reaction evidence="1 9">
        <text>adenosine 3',5'-bisphosphate + H2O = AMP + phosphate</text>
        <dbReference type="Rhea" id="RHEA:10040"/>
        <dbReference type="ChEBI" id="CHEBI:15377"/>
        <dbReference type="ChEBI" id="CHEBI:43474"/>
        <dbReference type="ChEBI" id="CHEBI:58343"/>
        <dbReference type="ChEBI" id="CHEBI:456215"/>
        <dbReference type="EC" id="3.1.3.7"/>
    </reaction>
</comment>
<dbReference type="InterPro" id="IPR006240">
    <property type="entry name" value="CysQ"/>
</dbReference>
<keyword evidence="4 9" id="KW-0997">Cell inner membrane</keyword>
<dbReference type="HAMAP" id="MF_02095">
    <property type="entry name" value="CysQ"/>
    <property type="match status" value="1"/>
</dbReference>
<name>A0ABT1GB97_9GAMM</name>
<keyword evidence="11" id="KW-1185">Reference proteome</keyword>
<dbReference type="InterPro" id="IPR000760">
    <property type="entry name" value="Inositol_monophosphatase-like"/>
</dbReference>
<evidence type="ECO:0000256" key="3">
    <source>
        <dbReference type="ARBA" id="ARBA00022475"/>
    </source>
</evidence>
<dbReference type="Gene3D" id="3.40.190.80">
    <property type="match status" value="1"/>
</dbReference>
<dbReference type="Pfam" id="PF00459">
    <property type="entry name" value="Inositol_P"/>
    <property type="match status" value="1"/>
</dbReference>
<dbReference type="GO" id="GO:0008441">
    <property type="term" value="F:3'(2'),5'-bisphosphate nucleotidase activity"/>
    <property type="evidence" value="ECO:0007669"/>
    <property type="project" value="UniProtKB-EC"/>
</dbReference>
<dbReference type="EMBL" id="JALJYF010000003">
    <property type="protein sequence ID" value="MCP1728594.1"/>
    <property type="molecule type" value="Genomic_DNA"/>
</dbReference>
<reference evidence="10 11" key="1">
    <citation type="submission" date="2022-03" db="EMBL/GenBank/DDBJ databases">
        <title>Genomic Encyclopedia of Type Strains, Phase III (KMG-III): the genomes of soil and plant-associated and newly described type strains.</title>
        <authorList>
            <person name="Whitman W."/>
        </authorList>
    </citation>
    <scope>NUCLEOTIDE SEQUENCE [LARGE SCALE GENOMIC DNA]</scope>
    <source>
        <strain evidence="10 11">BSker1</strain>
    </source>
</reference>
<sequence>MNQDFLEPIAAIARRAGDAILDVYQTDFEVEVKDDDSPVTKADMAAHHVIVEGLAELTPGLPILSEEAADITWEDRRRWQSYWLVDPLDGTKEFIKRNGEFTVNIALVNEGQATVGVVHVPVKGITYLGCAGVGAFRQDGDAAPQAIQSRRPAATPPRLIASRSHGSEQVERMMERIGHCERLAAGSSLKFCRVAEGAADLYPRFGPTSEWDTAAAQAVLEAAGGQVTDLEGRPFRYNQKADLLNGSFLASGDPKTDWTQYL</sequence>
<comment type="similarity">
    <text evidence="2 9">Belongs to the inositol monophosphatase superfamily. CysQ family.</text>
</comment>
<protein>
    <recommendedName>
        <fullName evidence="9">3'(2'),5'-bisphosphate nucleotidase CysQ</fullName>
        <ecNumber evidence="9">3.1.3.7</ecNumber>
    </recommendedName>
    <alternativeName>
        <fullName evidence="9">3'(2'),5-bisphosphonucleoside 3'(2')-phosphohydrolase</fullName>
    </alternativeName>
    <alternativeName>
        <fullName evidence="9">3'-phosphoadenosine 5'-phosphate phosphatase</fullName>
        <shortName evidence="9">PAP phosphatase</shortName>
    </alternativeName>
</protein>
<keyword evidence="5 9" id="KW-0479">Metal-binding</keyword>
<feature type="binding site" evidence="9">
    <location>
        <position position="212"/>
    </location>
    <ligand>
        <name>substrate</name>
    </ligand>
</feature>
<evidence type="ECO:0000256" key="7">
    <source>
        <dbReference type="ARBA" id="ARBA00022842"/>
    </source>
</evidence>
<proteinExistence type="inferred from homology"/>
<feature type="binding site" evidence="9">
    <location>
        <position position="212"/>
    </location>
    <ligand>
        <name>Mg(2+)</name>
        <dbReference type="ChEBI" id="CHEBI:18420"/>
        <label>2</label>
    </ligand>
</feature>
<dbReference type="PROSITE" id="PS00630">
    <property type="entry name" value="IMP_2"/>
    <property type="match status" value="1"/>
</dbReference>
<dbReference type="InterPro" id="IPR050725">
    <property type="entry name" value="CysQ/Inositol_MonoPase"/>
</dbReference>
<evidence type="ECO:0000256" key="4">
    <source>
        <dbReference type="ARBA" id="ARBA00022519"/>
    </source>
</evidence>
<evidence type="ECO:0000256" key="6">
    <source>
        <dbReference type="ARBA" id="ARBA00022801"/>
    </source>
</evidence>
<dbReference type="InterPro" id="IPR020550">
    <property type="entry name" value="Inositol_monophosphatase_CS"/>
</dbReference>
<dbReference type="PRINTS" id="PR00377">
    <property type="entry name" value="IMPHPHTASES"/>
</dbReference>
<dbReference type="EC" id="3.1.3.7" evidence="9"/>
<dbReference type="NCBIfam" id="TIGR01331">
    <property type="entry name" value="bisphos_cysQ"/>
    <property type="match status" value="1"/>
</dbReference>
<keyword evidence="3 9" id="KW-1003">Cell membrane</keyword>
<evidence type="ECO:0000313" key="10">
    <source>
        <dbReference type="EMBL" id="MCP1728594.1"/>
    </source>
</evidence>
<comment type="subcellular location">
    <subcellularLocation>
        <location evidence="9">Cell inner membrane</location>
        <topology evidence="9">Peripheral membrane protein</topology>
        <orientation evidence="9">Cytoplasmic side</orientation>
    </subcellularLocation>
</comment>
<evidence type="ECO:0000313" key="11">
    <source>
        <dbReference type="Proteomes" id="UP001523550"/>
    </source>
</evidence>
<keyword evidence="7 9" id="KW-0460">Magnesium</keyword>
<comment type="caution">
    <text evidence="10">The sequence shown here is derived from an EMBL/GenBank/DDBJ whole genome shotgun (WGS) entry which is preliminary data.</text>
</comment>
<dbReference type="RefSeq" id="WP_253451125.1">
    <property type="nucleotide sequence ID" value="NZ_JALJYF010000003.1"/>
</dbReference>
<dbReference type="PANTHER" id="PTHR43028:SF5">
    <property type="entry name" value="3'(2'),5'-BISPHOSPHATE NUCLEOTIDASE 1"/>
    <property type="match status" value="1"/>
</dbReference>
<dbReference type="Proteomes" id="UP001523550">
    <property type="component" value="Unassembled WGS sequence"/>
</dbReference>
<dbReference type="Gene3D" id="3.30.540.10">
    <property type="entry name" value="Fructose-1,6-Bisphosphatase, subunit A, domain 1"/>
    <property type="match status" value="1"/>
</dbReference>
<dbReference type="InterPro" id="IPR020583">
    <property type="entry name" value="Inositol_monoP_metal-BS"/>
</dbReference>
<feature type="binding site" evidence="9">
    <location>
        <begin position="88"/>
        <end position="91"/>
    </location>
    <ligand>
        <name>substrate</name>
    </ligand>
</feature>
<feature type="binding site" evidence="9">
    <location>
        <position position="88"/>
    </location>
    <ligand>
        <name>Mg(2+)</name>
        <dbReference type="ChEBI" id="CHEBI:18420"/>
        <label>1</label>
    </ligand>
</feature>
<feature type="binding site" evidence="9">
    <location>
        <position position="66"/>
    </location>
    <ligand>
        <name>substrate</name>
    </ligand>
</feature>
<gene>
    <name evidence="9" type="primary">cysQ</name>
    <name evidence="10" type="ORF">J2T60_002608</name>
</gene>
<dbReference type="PANTHER" id="PTHR43028">
    <property type="entry name" value="3'(2'),5'-BISPHOSPHATE NUCLEOTIDASE 1"/>
    <property type="match status" value="1"/>
</dbReference>
<dbReference type="SUPFAM" id="SSF56655">
    <property type="entry name" value="Carbohydrate phosphatase"/>
    <property type="match status" value="1"/>
</dbReference>
<feature type="binding site" evidence="9">
    <location>
        <position position="86"/>
    </location>
    <ligand>
        <name>Mg(2+)</name>
        <dbReference type="ChEBI" id="CHEBI:18420"/>
        <label>2</label>
    </ligand>
</feature>
<comment type="cofactor">
    <cofactor evidence="9">
        <name>Mg(2+)</name>
        <dbReference type="ChEBI" id="CHEBI:18420"/>
    </cofactor>
</comment>
<feature type="binding site" evidence="9">
    <location>
        <position position="66"/>
    </location>
    <ligand>
        <name>Mg(2+)</name>
        <dbReference type="ChEBI" id="CHEBI:18420"/>
        <label>1</label>
    </ligand>
</feature>
<accession>A0ABT1GB97</accession>
<comment type="function">
    <text evidence="9">Converts adenosine-3',5'-bisphosphate (PAP) to AMP.</text>
</comment>
<dbReference type="PROSITE" id="PS00629">
    <property type="entry name" value="IMP_1"/>
    <property type="match status" value="1"/>
</dbReference>
<dbReference type="CDD" id="cd01638">
    <property type="entry name" value="CysQ"/>
    <property type="match status" value="1"/>
</dbReference>
<feature type="binding site" evidence="9">
    <location>
        <position position="89"/>
    </location>
    <ligand>
        <name>Mg(2+)</name>
        <dbReference type="ChEBI" id="CHEBI:18420"/>
        <label>2</label>
    </ligand>
</feature>
<evidence type="ECO:0000256" key="1">
    <source>
        <dbReference type="ARBA" id="ARBA00001625"/>
    </source>
</evidence>
<evidence type="ECO:0000256" key="2">
    <source>
        <dbReference type="ARBA" id="ARBA00005289"/>
    </source>
</evidence>
<organism evidence="10 11">
    <name type="scientific">Natronospira proteinivora</name>
    <dbReference type="NCBI Taxonomy" id="1807133"/>
    <lineage>
        <taxon>Bacteria</taxon>
        <taxon>Pseudomonadati</taxon>
        <taxon>Pseudomonadota</taxon>
        <taxon>Gammaproteobacteria</taxon>
        <taxon>Natronospirales</taxon>
        <taxon>Natronospiraceae</taxon>
        <taxon>Natronospira</taxon>
    </lineage>
</organism>
<evidence type="ECO:0000256" key="9">
    <source>
        <dbReference type="HAMAP-Rule" id="MF_02095"/>
    </source>
</evidence>